<dbReference type="PANTHER" id="PTHR36931:SF1">
    <property type="entry name" value="UPF0153 PROTEIN YEIW"/>
    <property type="match status" value="1"/>
</dbReference>
<name>A0A7W6J777_9HYPH</name>
<dbReference type="RefSeq" id="WP_183367378.1">
    <property type="nucleotide sequence ID" value="NZ_JACIEZ010000007.1"/>
</dbReference>
<keyword evidence="2" id="KW-1185">Reference proteome</keyword>
<gene>
    <name evidence="1" type="ORF">GGR23_003304</name>
</gene>
<accession>A0A7W6J777</accession>
<dbReference type="Proteomes" id="UP000528286">
    <property type="component" value="Unassembled WGS sequence"/>
</dbReference>
<dbReference type="AlphaFoldDB" id="A0A7W6J777"/>
<evidence type="ECO:0000313" key="1">
    <source>
        <dbReference type="EMBL" id="MBB4066091.1"/>
    </source>
</evidence>
<protein>
    <recommendedName>
        <fullName evidence="3">Flagellin N-methylase</fullName>
    </recommendedName>
</protein>
<sequence>MTPLDARDCAGCGLCCRLPDIDALDKPANEPCRHLAGEAGCRAYDTRPDTCRAFLCLWRTEAALGEEWHPPTAGMMVYRQGPQRTVLADPRRPDRSRSEPWLSQLRRWAAEDARTGGYVILFAGDRVEKIEPAPGGEA</sequence>
<reference evidence="1 2" key="1">
    <citation type="submission" date="2020-08" db="EMBL/GenBank/DDBJ databases">
        <title>Genomic Encyclopedia of Type Strains, Phase IV (KMG-IV): sequencing the most valuable type-strain genomes for metagenomic binning, comparative biology and taxonomic classification.</title>
        <authorList>
            <person name="Goeker M."/>
        </authorList>
    </citation>
    <scope>NUCLEOTIDE SEQUENCE [LARGE SCALE GENOMIC DNA]</scope>
    <source>
        <strain evidence="1 2">DSM 29853</strain>
    </source>
</reference>
<dbReference type="InterPro" id="IPR052572">
    <property type="entry name" value="UPF0153_domain"/>
</dbReference>
<dbReference type="EMBL" id="JACIEZ010000007">
    <property type="protein sequence ID" value="MBB4066091.1"/>
    <property type="molecule type" value="Genomic_DNA"/>
</dbReference>
<evidence type="ECO:0000313" key="2">
    <source>
        <dbReference type="Proteomes" id="UP000528286"/>
    </source>
</evidence>
<organism evidence="1 2">
    <name type="scientific">Gellertiella hungarica</name>
    <dbReference type="NCBI Taxonomy" id="1572859"/>
    <lineage>
        <taxon>Bacteria</taxon>
        <taxon>Pseudomonadati</taxon>
        <taxon>Pseudomonadota</taxon>
        <taxon>Alphaproteobacteria</taxon>
        <taxon>Hyphomicrobiales</taxon>
        <taxon>Rhizobiaceae</taxon>
        <taxon>Gellertiella</taxon>
    </lineage>
</organism>
<dbReference type="PANTHER" id="PTHR36931">
    <property type="entry name" value="UPF0153 PROTEIN YEIW"/>
    <property type="match status" value="1"/>
</dbReference>
<proteinExistence type="predicted"/>
<evidence type="ECO:0008006" key="3">
    <source>
        <dbReference type="Google" id="ProtNLM"/>
    </source>
</evidence>
<comment type="caution">
    <text evidence="1">The sequence shown here is derived from an EMBL/GenBank/DDBJ whole genome shotgun (WGS) entry which is preliminary data.</text>
</comment>